<dbReference type="Gene3D" id="3.40.1350.10">
    <property type="match status" value="1"/>
</dbReference>
<dbReference type="InterPro" id="IPR041527">
    <property type="entry name" value="YhcG_N"/>
</dbReference>
<protein>
    <submittedName>
        <fullName evidence="3">DUF1016 family protein</fullName>
    </submittedName>
</protein>
<organism evidence="3">
    <name type="scientific">Acidithiobacillus ferrianus</name>
    <dbReference type="NCBI Taxonomy" id="2678518"/>
    <lineage>
        <taxon>Bacteria</taxon>
        <taxon>Pseudomonadati</taxon>
        <taxon>Pseudomonadota</taxon>
        <taxon>Acidithiobacillia</taxon>
        <taxon>Acidithiobacillales</taxon>
        <taxon>Acidithiobacillaceae</taxon>
        <taxon>Acidithiobacillus</taxon>
    </lineage>
</organism>
<comment type="caution">
    <text evidence="3">The sequence shown here is derived from an EMBL/GenBank/DDBJ whole genome shotgun (WGS) entry which is preliminary data.</text>
</comment>
<feature type="domain" description="YhcG N-terminal" evidence="2">
    <location>
        <begin position="18"/>
        <end position="154"/>
    </location>
</feature>
<dbReference type="InterPro" id="IPR011856">
    <property type="entry name" value="tRNA_endonuc-like_dom_sf"/>
</dbReference>
<name>A0A845U835_9PROT</name>
<sequence length="366" mass="41472">MSRKISAIPADYADWLADIKTRVATARQRAALAANAELIRLYWQIGRDILQRQSAQGWGSKVIERLARDLRAAFPEMKGFSARNLMYMRDFAEAWPDAEIVQQLAAQLPWFHIVVLITRLKDDPAREWYARRAIAAGWSRVTLELNIRNRLHERQGQAVTNFDARLPVPHSGLAHETLKDPYLFDFLGLGDEAHERDIENALVRHITRFLLELGSGFAFMGRQFRLEVEGDEFFVDLLFYHTRLKCYVVVELKATAFKPEHAGQLNFYLTAVDRQIKAPDDKPTIGLLLCKTKKRTVAEYALSGIDKPIGVAEYQLVRALPEALVTSLPTVEELESELGAIDDGEFEAATGKRDLHVGGEDKGEKE</sequence>
<dbReference type="EMBL" id="WNJL01000022">
    <property type="protein sequence ID" value="NDU41917.1"/>
    <property type="molecule type" value="Genomic_DNA"/>
</dbReference>
<gene>
    <name evidence="3" type="ORF">GL267_04430</name>
</gene>
<dbReference type="Pfam" id="PF17761">
    <property type="entry name" value="DUF1016_N"/>
    <property type="match status" value="1"/>
</dbReference>
<reference evidence="3" key="1">
    <citation type="submission" date="2019-11" db="EMBL/GenBank/DDBJ databases">
        <title>Acidithiobacillus ferrianus sp. nov.: a facultatively anaerobic and extremely acidophilic chemolithoautotroph.</title>
        <authorList>
            <person name="Norris P.R."/>
            <person name="Falagan C."/>
            <person name="Moya-Beltran A."/>
            <person name="Castro M."/>
            <person name="Quatrini R."/>
            <person name="Johnson D.B."/>
        </authorList>
    </citation>
    <scope>NUCLEOTIDE SEQUENCE [LARGE SCALE GENOMIC DNA]</scope>
    <source>
        <strain evidence="3">MG</strain>
    </source>
</reference>
<dbReference type="InterPro" id="IPR053148">
    <property type="entry name" value="PD-DEXK-like_domain"/>
</dbReference>
<dbReference type="InterPro" id="IPR009362">
    <property type="entry name" value="YhcG_C"/>
</dbReference>
<dbReference type="GO" id="GO:0003676">
    <property type="term" value="F:nucleic acid binding"/>
    <property type="evidence" value="ECO:0007669"/>
    <property type="project" value="InterPro"/>
</dbReference>
<dbReference type="RefSeq" id="WP_163096936.1">
    <property type="nucleotide sequence ID" value="NZ_CP127523.1"/>
</dbReference>
<dbReference type="PANTHER" id="PTHR30547">
    <property type="entry name" value="UNCHARACTERIZED PROTEIN YHCG-RELATED"/>
    <property type="match status" value="1"/>
</dbReference>
<evidence type="ECO:0000259" key="1">
    <source>
        <dbReference type="Pfam" id="PF06250"/>
    </source>
</evidence>
<evidence type="ECO:0000313" key="3">
    <source>
        <dbReference type="EMBL" id="NDU41917.1"/>
    </source>
</evidence>
<dbReference type="AlphaFoldDB" id="A0A845U835"/>
<evidence type="ECO:0000259" key="2">
    <source>
        <dbReference type="Pfam" id="PF17761"/>
    </source>
</evidence>
<feature type="domain" description="YhcG PDDEXK nuclease" evidence="1">
    <location>
        <begin position="176"/>
        <end position="329"/>
    </location>
</feature>
<dbReference type="PANTHER" id="PTHR30547:SF0">
    <property type="entry name" value="BLR8175 PROTEIN"/>
    <property type="match status" value="1"/>
</dbReference>
<dbReference type="Pfam" id="PF06250">
    <property type="entry name" value="YhcG_C"/>
    <property type="match status" value="1"/>
</dbReference>
<proteinExistence type="predicted"/>
<accession>A0A845U835</accession>